<dbReference type="KEGG" id="meme:HYG87_01030"/>
<accession>A0A8T8K253</accession>
<feature type="transmembrane region" description="Helical" evidence="1">
    <location>
        <begin position="50"/>
        <end position="68"/>
    </location>
</feature>
<dbReference type="EMBL" id="CP058560">
    <property type="protein sequence ID" value="QUH22444.1"/>
    <property type="molecule type" value="Genomic_DNA"/>
</dbReference>
<evidence type="ECO:0000313" key="2">
    <source>
        <dbReference type="EMBL" id="QUH22444.1"/>
    </source>
</evidence>
<dbReference type="AlphaFoldDB" id="A0A8T8K253"/>
<keyword evidence="3" id="KW-1185">Reference proteome</keyword>
<dbReference type="Proteomes" id="UP000681041">
    <property type="component" value="Chromosome"/>
</dbReference>
<dbReference type="GeneID" id="64819304"/>
<proteinExistence type="predicted"/>
<feature type="transmembrane region" description="Helical" evidence="1">
    <location>
        <begin position="12"/>
        <end position="44"/>
    </location>
</feature>
<protein>
    <submittedName>
        <fullName evidence="2">Uncharacterized protein</fullName>
    </submittedName>
</protein>
<keyword evidence="1" id="KW-1133">Transmembrane helix</keyword>
<sequence length="69" mass="7078">MVFDALAEIGAVTIGIIVVIIVAAVAVLFLVPAVLILLIGFLSFLLNNPLGWVILAVLIVGICCCAGSK</sequence>
<organism evidence="2 3">
    <name type="scientific">Methanobacterium alkalithermotolerans</name>
    <dbReference type="NCBI Taxonomy" id="2731220"/>
    <lineage>
        <taxon>Archaea</taxon>
        <taxon>Methanobacteriati</taxon>
        <taxon>Methanobacteriota</taxon>
        <taxon>Methanomada group</taxon>
        <taxon>Methanobacteria</taxon>
        <taxon>Methanobacteriales</taxon>
        <taxon>Methanobacteriaceae</taxon>
        <taxon>Methanobacterium</taxon>
    </lineage>
</organism>
<evidence type="ECO:0000256" key="1">
    <source>
        <dbReference type="SAM" id="Phobius"/>
    </source>
</evidence>
<dbReference type="RefSeq" id="WP_211533389.1">
    <property type="nucleotide sequence ID" value="NZ_CP058560.1"/>
</dbReference>
<name>A0A8T8K253_9EURY</name>
<keyword evidence="1" id="KW-0472">Membrane</keyword>
<reference evidence="2" key="1">
    <citation type="submission" date="2020-07" db="EMBL/GenBank/DDBJ databases">
        <title>Methanobacterium. sp. MethCan genome.</title>
        <authorList>
            <person name="Postec A."/>
            <person name="Quemeneur M."/>
        </authorList>
    </citation>
    <scope>NUCLEOTIDE SEQUENCE</scope>
    <source>
        <strain evidence="2">MethCAN</strain>
    </source>
</reference>
<evidence type="ECO:0000313" key="3">
    <source>
        <dbReference type="Proteomes" id="UP000681041"/>
    </source>
</evidence>
<keyword evidence="1" id="KW-0812">Transmembrane</keyword>
<gene>
    <name evidence="2" type="ORF">HYG87_01030</name>
</gene>